<organism evidence="1 2">
    <name type="scientific">Dreissena polymorpha</name>
    <name type="common">Zebra mussel</name>
    <name type="synonym">Mytilus polymorpha</name>
    <dbReference type="NCBI Taxonomy" id="45954"/>
    <lineage>
        <taxon>Eukaryota</taxon>
        <taxon>Metazoa</taxon>
        <taxon>Spiralia</taxon>
        <taxon>Lophotrochozoa</taxon>
        <taxon>Mollusca</taxon>
        <taxon>Bivalvia</taxon>
        <taxon>Autobranchia</taxon>
        <taxon>Heteroconchia</taxon>
        <taxon>Euheterodonta</taxon>
        <taxon>Imparidentia</taxon>
        <taxon>Neoheterodontei</taxon>
        <taxon>Myida</taxon>
        <taxon>Dreissenoidea</taxon>
        <taxon>Dreissenidae</taxon>
        <taxon>Dreissena</taxon>
    </lineage>
</organism>
<accession>A0A9D4J2Z4</accession>
<keyword evidence="2" id="KW-1185">Reference proteome</keyword>
<sequence length="66" mass="7639">MLQLGLKCFKELFSSKTLVTNWNPLPLQVQVAKERCKQMVKEQLMDFFGMGSLESSCTRNNIQLEK</sequence>
<dbReference type="AlphaFoldDB" id="A0A9D4J2Z4"/>
<dbReference type="Proteomes" id="UP000828390">
    <property type="component" value="Unassembled WGS sequence"/>
</dbReference>
<reference evidence="1" key="1">
    <citation type="journal article" date="2019" name="bioRxiv">
        <title>The Genome of the Zebra Mussel, Dreissena polymorpha: A Resource for Invasive Species Research.</title>
        <authorList>
            <person name="McCartney M.A."/>
            <person name="Auch B."/>
            <person name="Kono T."/>
            <person name="Mallez S."/>
            <person name="Zhang Y."/>
            <person name="Obille A."/>
            <person name="Becker A."/>
            <person name="Abrahante J.E."/>
            <person name="Garbe J."/>
            <person name="Badalamenti J.P."/>
            <person name="Herman A."/>
            <person name="Mangelson H."/>
            <person name="Liachko I."/>
            <person name="Sullivan S."/>
            <person name="Sone E.D."/>
            <person name="Koren S."/>
            <person name="Silverstein K.A.T."/>
            <person name="Beckman K.B."/>
            <person name="Gohl D.M."/>
        </authorList>
    </citation>
    <scope>NUCLEOTIDE SEQUENCE</scope>
    <source>
        <strain evidence="1">Duluth1</strain>
        <tissue evidence="1">Whole animal</tissue>
    </source>
</reference>
<comment type="caution">
    <text evidence="1">The sequence shown here is derived from an EMBL/GenBank/DDBJ whole genome shotgun (WGS) entry which is preliminary data.</text>
</comment>
<dbReference type="EMBL" id="JAIWYP010000007">
    <property type="protein sequence ID" value="KAH3793893.1"/>
    <property type="molecule type" value="Genomic_DNA"/>
</dbReference>
<evidence type="ECO:0000313" key="1">
    <source>
        <dbReference type="EMBL" id="KAH3793893.1"/>
    </source>
</evidence>
<protein>
    <submittedName>
        <fullName evidence="1">Uncharacterized protein</fullName>
    </submittedName>
</protein>
<gene>
    <name evidence="1" type="ORF">DPMN_147417</name>
</gene>
<evidence type="ECO:0000313" key="2">
    <source>
        <dbReference type="Proteomes" id="UP000828390"/>
    </source>
</evidence>
<proteinExistence type="predicted"/>
<reference evidence="1" key="2">
    <citation type="submission" date="2020-11" db="EMBL/GenBank/DDBJ databases">
        <authorList>
            <person name="McCartney M.A."/>
            <person name="Auch B."/>
            <person name="Kono T."/>
            <person name="Mallez S."/>
            <person name="Becker A."/>
            <person name="Gohl D.M."/>
            <person name="Silverstein K.A.T."/>
            <person name="Koren S."/>
            <person name="Bechman K.B."/>
            <person name="Herman A."/>
            <person name="Abrahante J.E."/>
            <person name="Garbe J."/>
        </authorList>
    </citation>
    <scope>NUCLEOTIDE SEQUENCE</scope>
    <source>
        <strain evidence="1">Duluth1</strain>
        <tissue evidence="1">Whole animal</tissue>
    </source>
</reference>
<name>A0A9D4J2Z4_DREPO</name>